<keyword evidence="2" id="KW-1185">Reference proteome</keyword>
<feature type="compositionally biased region" description="Polar residues" evidence="1">
    <location>
        <begin position="28"/>
        <end position="38"/>
    </location>
</feature>
<reference evidence="3" key="1">
    <citation type="submission" date="2025-08" db="UniProtKB">
        <authorList>
            <consortium name="RefSeq"/>
        </authorList>
    </citation>
    <scope>IDENTIFICATION</scope>
    <source>
        <tissue evidence="3">Muscle</tissue>
    </source>
</reference>
<dbReference type="GeneID" id="113987281"/>
<evidence type="ECO:0000313" key="3">
    <source>
        <dbReference type="RefSeq" id="XP_039234577.1"/>
    </source>
</evidence>
<evidence type="ECO:0000256" key="1">
    <source>
        <dbReference type="SAM" id="MobiDB-lite"/>
    </source>
</evidence>
<name>A0A7R5KC84_9PASS</name>
<feature type="compositionally biased region" description="Pro residues" evidence="1">
    <location>
        <begin position="46"/>
        <end position="65"/>
    </location>
</feature>
<organism evidence="2 3">
    <name type="scientific">Pipra filicauda</name>
    <name type="common">Wire-tailed manakin</name>
    <dbReference type="NCBI Taxonomy" id="649802"/>
    <lineage>
        <taxon>Eukaryota</taxon>
        <taxon>Metazoa</taxon>
        <taxon>Chordata</taxon>
        <taxon>Craniata</taxon>
        <taxon>Vertebrata</taxon>
        <taxon>Euteleostomi</taxon>
        <taxon>Archelosauria</taxon>
        <taxon>Archosauria</taxon>
        <taxon>Dinosauria</taxon>
        <taxon>Saurischia</taxon>
        <taxon>Theropoda</taxon>
        <taxon>Coelurosauria</taxon>
        <taxon>Aves</taxon>
        <taxon>Neognathae</taxon>
        <taxon>Neoaves</taxon>
        <taxon>Telluraves</taxon>
        <taxon>Australaves</taxon>
        <taxon>Passeriformes</taxon>
        <taxon>Pipridae</taxon>
        <taxon>Pipra</taxon>
    </lineage>
</organism>
<dbReference type="Proteomes" id="UP000504627">
    <property type="component" value="Unplaced"/>
</dbReference>
<evidence type="ECO:0000313" key="2">
    <source>
        <dbReference type="Proteomes" id="UP000504627"/>
    </source>
</evidence>
<sequence length="187" mass="19779">MPSHLTHHILQQGKPTLPLYVSPTTPFTTRYSSGQSWATPHRGPQPQTPPAPSPCAGASPPPAPRRPCHAVPKPSRTARRPRAPTARVPCQPEATPVAIATGPCPAPPRVPGAGGALCPRKREIQNASDGTGMVGVLTGVSVRQRSWDGPRFAQTTIDFGLALCVALLHRTPVPESHNPGSHTRPQK</sequence>
<accession>A0A7R5KC84</accession>
<proteinExistence type="predicted"/>
<dbReference type="InParanoid" id="A0A7R5KC84"/>
<protein>
    <submittedName>
        <fullName evidence="3">Predicted GPI-anchored protein 58</fullName>
    </submittedName>
</protein>
<gene>
    <name evidence="3" type="primary">LOC113987281</name>
</gene>
<dbReference type="AlphaFoldDB" id="A0A7R5KC84"/>
<feature type="region of interest" description="Disordered" evidence="1">
    <location>
        <begin position="28"/>
        <end position="91"/>
    </location>
</feature>
<dbReference type="RefSeq" id="XP_039234577.1">
    <property type="nucleotide sequence ID" value="XM_039378643.1"/>
</dbReference>